<dbReference type="PANTHER" id="PTHR30482:SF17">
    <property type="entry name" value="ABC TRANSPORTER ATP-BINDING PROTEIN"/>
    <property type="match status" value="1"/>
</dbReference>
<comment type="caution">
    <text evidence="8">The sequence shown here is derived from an EMBL/GenBank/DDBJ whole genome shotgun (WGS) entry which is preliminary data.</text>
</comment>
<evidence type="ECO:0000313" key="8">
    <source>
        <dbReference type="EMBL" id="TCK06971.1"/>
    </source>
</evidence>
<dbReference type="CDD" id="cd06581">
    <property type="entry name" value="TM_PBP1_LivM_like"/>
    <property type="match status" value="1"/>
</dbReference>
<comment type="subcellular location">
    <subcellularLocation>
        <location evidence="1">Cell inner membrane</location>
        <topology evidence="1">Multi-pass membrane protein</topology>
    </subcellularLocation>
</comment>
<keyword evidence="3 7" id="KW-0812">Transmembrane</keyword>
<feature type="region of interest" description="Disordered" evidence="6">
    <location>
        <begin position="319"/>
        <end position="345"/>
    </location>
</feature>
<feature type="transmembrane region" description="Helical" evidence="7">
    <location>
        <begin position="49"/>
        <end position="72"/>
    </location>
</feature>
<name>A0A4R1GIJ9_9GAMM</name>
<evidence type="ECO:0000256" key="3">
    <source>
        <dbReference type="ARBA" id="ARBA00022692"/>
    </source>
</evidence>
<keyword evidence="4 7" id="KW-1133">Transmembrane helix</keyword>
<dbReference type="AlphaFoldDB" id="A0A4R1GIJ9"/>
<gene>
    <name evidence="8" type="ORF">CLV83_1821</name>
</gene>
<feature type="transmembrane region" description="Helical" evidence="7">
    <location>
        <begin position="161"/>
        <end position="180"/>
    </location>
</feature>
<keyword evidence="2" id="KW-1003">Cell membrane</keyword>
<feature type="transmembrane region" description="Helical" evidence="7">
    <location>
        <begin position="212"/>
        <end position="235"/>
    </location>
</feature>
<reference evidence="8 9" key="1">
    <citation type="submission" date="2019-03" db="EMBL/GenBank/DDBJ databases">
        <title>Genomic Encyclopedia of Archaeal and Bacterial Type Strains, Phase II (KMG-II): from individual species to whole genera.</title>
        <authorList>
            <person name="Goeker M."/>
        </authorList>
    </citation>
    <scope>NUCLEOTIDE SEQUENCE [LARGE SCALE GENOMIC DNA]</scope>
    <source>
        <strain evidence="8 9">DSM 27697</strain>
    </source>
</reference>
<feature type="transmembrane region" description="Helical" evidence="7">
    <location>
        <begin position="84"/>
        <end position="104"/>
    </location>
</feature>
<dbReference type="InterPro" id="IPR043428">
    <property type="entry name" value="LivM-like"/>
</dbReference>
<keyword evidence="5 7" id="KW-0472">Membrane</keyword>
<dbReference type="GO" id="GO:0015658">
    <property type="term" value="F:branched-chain amino acid transmembrane transporter activity"/>
    <property type="evidence" value="ECO:0007669"/>
    <property type="project" value="InterPro"/>
</dbReference>
<dbReference type="Pfam" id="PF02653">
    <property type="entry name" value="BPD_transp_2"/>
    <property type="match status" value="1"/>
</dbReference>
<organism evidence="8 9">
    <name type="scientific">Marinobacterium mangrovicola</name>
    <dbReference type="NCBI Taxonomy" id="1476959"/>
    <lineage>
        <taxon>Bacteria</taxon>
        <taxon>Pseudomonadati</taxon>
        <taxon>Pseudomonadota</taxon>
        <taxon>Gammaproteobacteria</taxon>
        <taxon>Oceanospirillales</taxon>
        <taxon>Oceanospirillaceae</taxon>
        <taxon>Marinobacterium</taxon>
    </lineage>
</organism>
<evidence type="ECO:0000256" key="2">
    <source>
        <dbReference type="ARBA" id="ARBA00022475"/>
    </source>
</evidence>
<dbReference type="Proteomes" id="UP000294546">
    <property type="component" value="Unassembled WGS sequence"/>
</dbReference>
<dbReference type="InterPro" id="IPR001851">
    <property type="entry name" value="ABC_transp_permease"/>
</dbReference>
<evidence type="ECO:0000256" key="5">
    <source>
        <dbReference type="ARBA" id="ARBA00023136"/>
    </source>
</evidence>
<keyword evidence="9" id="KW-1185">Reference proteome</keyword>
<dbReference type="EMBL" id="SMFU01000008">
    <property type="protein sequence ID" value="TCK06971.1"/>
    <property type="molecule type" value="Genomic_DNA"/>
</dbReference>
<dbReference type="OrthoDB" id="9034298at2"/>
<evidence type="ECO:0000256" key="6">
    <source>
        <dbReference type="SAM" id="MobiDB-lite"/>
    </source>
</evidence>
<proteinExistence type="predicted"/>
<protein>
    <submittedName>
        <fullName evidence="8">Amino acid/amide ABC transporter membrane protein 2 (HAAT family)</fullName>
    </submittedName>
</protein>
<accession>A0A4R1GIJ9</accession>
<evidence type="ECO:0000313" key="9">
    <source>
        <dbReference type="Proteomes" id="UP000294546"/>
    </source>
</evidence>
<dbReference type="RefSeq" id="WP_132290761.1">
    <property type="nucleotide sequence ID" value="NZ_SMFU01000008.1"/>
</dbReference>
<evidence type="ECO:0000256" key="4">
    <source>
        <dbReference type="ARBA" id="ARBA00022989"/>
    </source>
</evidence>
<dbReference type="PANTHER" id="PTHR30482">
    <property type="entry name" value="HIGH-AFFINITY BRANCHED-CHAIN AMINO ACID TRANSPORT SYSTEM PERMEASE"/>
    <property type="match status" value="1"/>
</dbReference>
<sequence length="345" mass="37055">MFYQTPLRTAVLLLFTLACIYAAFTAEYFGVEILTEIIILAMIVLALDLVAGFGGMVSLCHGALAGVGAYIFAIFTAKLGLHPLLAMGIAALITGAVSWVIGTICSKTHGIYFIMATLAFGQMAYSFVFESSYLGGDNGMAGIPRLDLSMIGIDLFDSKQFALLCLACLLVAYLFAWRILTSGLGRSLVGIMHNEKRSRALGQNVVQIKAQVFALSGLILGLAGSLSAQHIMFISPNLLSWTHSGEALVIVILGGLGTLIGPIIGAAAFVLLKHEVSNYTDHWHLIVGIILIIVVMAGARGIYGEIEHRIAKRCAKRVQKEQAPKQAKEKTKEHSLSHAGLKKEH</sequence>
<feature type="transmembrane region" description="Helical" evidence="7">
    <location>
        <begin position="110"/>
        <end position="128"/>
    </location>
</feature>
<evidence type="ECO:0000256" key="7">
    <source>
        <dbReference type="SAM" id="Phobius"/>
    </source>
</evidence>
<feature type="transmembrane region" description="Helical" evidence="7">
    <location>
        <begin position="283"/>
        <end position="303"/>
    </location>
</feature>
<evidence type="ECO:0000256" key="1">
    <source>
        <dbReference type="ARBA" id="ARBA00004429"/>
    </source>
</evidence>
<feature type="transmembrane region" description="Helical" evidence="7">
    <location>
        <begin position="247"/>
        <end position="271"/>
    </location>
</feature>
<dbReference type="GO" id="GO:0005886">
    <property type="term" value="C:plasma membrane"/>
    <property type="evidence" value="ECO:0007669"/>
    <property type="project" value="UniProtKB-SubCell"/>
</dbReference>